<dbReference type="PANTHER" id="PTHR34847:SF1">
    <property type="entry name" value="NODULATION PROTEIN U"/>
    <property type="match status" value="1"/>
</dbReference>
<dbReference type="Pfam" id="PF16861">
    <property type="entry name" value="Carbam_trans_C"/>
    <property type="match status" value="1"/>
</dbReference>
<dbReference type="Pfam" id="PF02543">
    <property type="entry name" value="Carbam_trans_N"/>
    <property type="match status" value="1"/>
</dbReference>
<gene>
    <name evidence="4" type="ORF">NIDE0881</name>
</gene>
<dbReference type="Gene3D" id="3.30.420.40">
    <property type="match status" value="2"/>
</dbReference>
<keyword evidence="4" id="KW-0808">Transferase</keyword>
<evidence type="ECO:0000256" key="1">
    <source>
        <dbReference type="ARBA" id="ARBA00006129"/>
    </source>
</evidence>
<evidence type="ECO:0000259" key="2">
    <source>
        <dbReference type="Pfam" id="PF02543"/>
    </source>
</evidence>
<dbReference type="AlphaFoldDB" id="D8PBN7"/>
<keyword evidence="5" id="KW-1185">Reference proteome</keyword>
<dbReference type="InterPro" id="IPR043129">
    <property type="entry name" value="ATPase_NBD"/>
</dbReference>
<feature type="domain" description="Carbamoyltransferase C-terminal" evidence="3">
    <location>
        <begin position="411"/>
        <end position="586"/>
    </location>
</feature>
<dbReference type="PANTHER" id="PTHR34847">
    <property type="entry name" value="NODULATION PROTEIN U"/>
    <property type="match status" value="1"/>
</dbReference>
<proteinExistence type="inferred from homology"/>
<evidence type="ECO:0000313" key="4">
    <source>
        <dbReference type="EMBL" id="CBK40646.1"/>
    </source>
</evidence>
<organism evidence="4 5">
    <name type="scientific">Nitrospira defluvii</name>
    <dbReference type="NCBI Taxonomy" id="330214"/>
    <lineage>
        <taxon>Bacteria</taxon>
        <taxon>Pseudomonadati</taxon>
        <taxon>Nitrospirota</taxon>
        <taxon>Nitrospiria</taxon>
        <taxon>Nitrospirales</taxon>
        <taxon>Nitrospiraceae</taxon>
        <taxon>Nitrospira</taxon>
    </lineage>
</organism>
<dbReference type="eggNOG" id="COG2192">
    <property type="taxonomic scope" value="Bacteria"/>
</dbReference>
<dbReference type="GO" id="GO:0016740">
    <property type="term" value="F:transferase activity"/>
    <property type="evidence" value="ECO:0007669"/>
    <property type="project" value="UniProtKB-KW"/>
</dbReference>
<dbReference type="InterPro" id="IPR003696">
    <property type="entry name" value="Carbtransf_dom"/>
</dbReference>
<reference evidence="4 5" key="1">
    <citation type="journal article" date="2010" name="Proc. Natl. Acad. Sci. U.S.A.">
        <title>A Nitrospira metagenome illuminates the physiology and evolution of globally important nitrite-oxidizing bacteria.</title>
        <authorList>
            <person name="Lucker S."/>
            <person name="Wagner M."/>
            <person name="Maixner F."/>
            <person name="Pelletier E."/>
            <person name="Koch H."/>
            <person name="Vacherie B."/>
            <person name="Rattei T."/>
            <person name="Sinninghe Damste J."/>
            <person name="Spieck E."/>
            <person name="Le Paslier D."/>
            <person name="Daims H."/>
        </authorList>
    </citation>
    <scope>NUCLEOTIDE SEQUENCE [LARGE SCALE GENOMIC DNA]</scope>
</reference>
<dbReference type="CDD" id="cd24100">
    <property type="entry name" value="ASKHA_NBD_MJ1051-like_N"/>
    <property type="match status" value="1"/>
</dbReference>
<comment type="similarity">
    <text evidence="1">Belongs to the NodU/CmcH family.</text>
</comment>
<sequence>MILGINEGIDAAVVLCRNGRIIFALQEERLNGQKGYIGFPVQAVAYCSRAFSLHAGNVSHVCFSNLHSPPNETRADLLGYYARSLSPWYEGLAAGDVRGVTRLISSCIPTSAESALTKWRLERRSVGQNKIVEHKLANLGLDGVPIQRYHHHSNHAASAYYGLRKNGEAPHLVFTSDGGGDDACSHVYLAQGESLRLIASTPSGHSLGNLYACTTYLMGMRPHEHEYKLMGLAPYCKVGQADVVKKRFSTYLDLDPRNPLCFKRMIPERTSMILPRLATDFSCVRFDALAAGLQDFTEELLLRWISSAIEQTGVKNILVAGGVFMNVKANKRIAEFPAVEFFEVFPSCGDETLPFGAVWQCHVQNGGISTEIKFDGMCLGPEATLDVAEAKRRYAERVQIEHVEDPEAKIAELLAVGHVVARCTGPMEFGARGLGNRSILADPSHPQVVGTINRLIKRRDFWMPFAPAILEEKADDYVRIPESLRHGKSLCSMMHAFDTTARRQELIAGVHPADGTARAQIVRQHDNPRFHSLITHFGRLTGRWAILNTSFNLHGSPMVMGLCDAIDVLLASDLQYLVADHYLVTKRTMTQRDS</sequence>
<dbReference type="OrthoDB" id="9780777at2"/>
<dbReference type="HOGENOM" id="CLU_014411_2_0_0"/>
<dbReference type="STRING" id="330214.NIDE0881"/>
<feature type="domain" description="Carbamoyltransferase" evidence="2">
    <location>
        <begin position="2"/>
        <end position="357"/>
    </location>
</feature>
<protein>
    <submittedName>
        <fullName evidence="4">Putative Carbamoyltransferase, NodU family</fullName>
    </submittedName>
</protein>
<dbReference type="KEGG" id="nde:NIDE0881"/>
<dbReference type="InterPro" id="IPR051338">
    <property type="entry name" value="NodU/CmcH_Carbamoyltrnsfr"/>
</dbReference>
<accession>D8PBN7</accession>
<dbReference type="Proteomes" id="UP000001660">
    <property type="component" value="Chromosome"/>
</dbReference>
<dbReference type="Gene3D" id="3.90.870.20">
    <property type="entry name" value="Carbamoyltransferase, C-terminal domain"/>
    <property type="match status" value="1"/>
</dbReference>
<dbReference type="InterPro" id="IPR038152">
    <property type="entry name" value="Carbam_trans_C_sf"/>
</dbReference>
<evidence type="ECO:0000259" key="3">
    <source>
        <dbReference type="Pfam" id="PF16861"/>
    </source>
</evidence>
<evidence type="ECO:0000313" key="5">
    <source>
        <dbReference type="Proteomes" id="UP000001660"/>
    </source>
</evidence>
<name>D8PBN7_9BACT</name>
<dbReference type="InterPro" id="IPR031730">
    <property type="entry name" value="Carbam_trans_C"/>
</dbReference>
<dbReference type="EMBL" id="FP929003">
    <property type="protein sequence ID" value="CBK40646.1"/>
    <property type="molecule type" value="Genomic_DNA"/>
</dbReference>
<dbReference type="SUPFAM" id="SSF53067">
    <property type="entry name" value="Actin-like ATPase domain"/>
    <property type="match status" value="1"/>
</dbReference>